<gene>
    <name evidence="1" type="ORF">F8B43_1211</name>
</gene>
<dbReference type="RefSeq" id="WP_152276338.1">
    <property type="nucleotide sequence ID" value="NZ_WEKV01000008.1"/>
</dbReference>
<evidence type="ECO:0008006" key="3">
    <source>
        <dbReference type="Google" id="ProtNLM"/>
    </source>
</evidence>
<sequence length="139" mass="14489">MTASSPLLALRAALLTHLAGDAALIALMGGRLRLYDEPPRGVAPVYALFGPSEVSDDSVDGARRHRHAFALTVFAKPGSARSALEAAERIAGSLDAADLSPSGHALVLVRLKSLTSLRDERTGEARATLSFEAVTEVAA</sequence>
<name>A0A833J6X0_9HYPH</name>
<evidence type="ECO:0000313" key="1">
    <source>
        <dbReference type="EMBL" id="KAB7785810.1"/>
    </source>
</evidence>
<protein>
    <recommendedName>
        <fullName evidence="3">DUF3168 domain-containing protein</fullName>
    </recommendedName>
</protein>
<comment type="caution">
    <text evidence="1">The sequence shown here is derived from an EMBL/GenBank/DDBJ whole genome shotgun (WGS) entry which is preliminary data.</text>
</comment>
<dbReference type="Gene3D" id="3.30.2000.30">
    <property type="match status" value="1"/>
</dbReference>
<dbReference type="InterPro" id="IPR021508">
    <property type="entry name" value="Gp17-like"/>
</dbReference>
<dbReference type="AlphaFoldDB" id="A0A833J6X0"/>
<organism evidence="1 2">
    <name type="scientific">Methylorubrum populi</name>
    <dbReference type="NCBI Taxonomy" id="223967"/>
    <lineage>
        <taxon>Bacteria</taxon>
        <taxon>Pseudomonadati</taxon>
        <taxon>Pseudomonadota</taxon>
        <taxon>Alphaproteobacteria</taxon>
        <taxon>Hyphomicrobiales</taxon>
        <taxon>Methylobacteriaceae</taxon>
        <taxon>Methylorubrum</taxon>
    </lineage>
</organism>
<evidence type="ECO:0000313" key="2">
    <source>
        <dbReference type="Proteomes" id="UP000469949"/>
    </source>
</evidence>
<dbReference type="Pfam" id="PF11367">
    <property type="entry name" value="Tail_completion_gp17"/>
    <property type="match status" value="1"/>
</dbReference>
<proteinExistence type="predicted"/>
<dbReference type="EMBL" id="WEKV01000008">
    <property type="protein sequence ID" value="KAB7785810.1"/>
    <property type="molecule type" value="Genomic_DNA"/>
</dbReference>
<reference evidence="1 2" key="1">
    <citation type="submission" date="2019-10" db="EMBL/GenBank/DDBJ databases">
        <title>Draft Genome Sequence of the Caffeine Degrading Methylotroph Methylorubrum populi PINKEL.</title>
        <authorList>
            <person name="Dawson S.C."/>
            <person name="Zhang X."/>
            <person name="Wright M.E."/>
            <person name="Sharma G."/>
            <person name="Langner J.T."/>
            <person name="Ditty J.L."/>
            <person name="Subuyuj G.A."/>
        </authorList>
    </citation>
    <scope>NUCLEOTIDE SEQUENCE [LARGE SCALE GENOMIC DNA]</scope>
    <source>
        <strain evidence="1 2">Pinkel</strain>
    </source>
</reference>
<dbReference type="Proteomes" id="UP000469949">
    <property type="component" value="Unassembled WGS sequence"/>
</dbReference>
<accession>A0A833J6X0</accession>
<dbReference type="InterPro" id="IPR053745">
    <property type="entry name" value="Viral_Tail_Comp_sf"/>
</dbReference>